<feature type="domain" description="CN hydrolase" evidence="3">
    <location>
        <begin position="8"/>
        <end position="281"/>
    </location>
</feature>
<dbReference type="InterPro" id="IPR036526">
    <property type="entry name" value="C-N_Hydrolase_sf"/>
</dbReference>
<dbReference type="GO" id="GO:0000257">
    <property type="term" value="F:nitrilase activity"/>
    <property type="evidence" value="ECO:0007669"/>
    <property type="project" value="TreeGrafter"/>
</dbReference>
<dbReference type="InterPro" id="IPR003010">
    <property type="entry name" value="C-N_Hydrolase"/>
</dbReference>
<evidence type="ECO:0000313" key="4">
    <source>
        <dbReference type="EMBL" id="ATB40385.1"/>
    </source>
</evidence>
<dbReference type="InterPro" id="IPR000132">
    <property type="entry name" value="Nitrilase/CN_hydratase_CS"/>
</dbReference>
<dbReference type="AlphaFoldDB" id="A0A250J904"/>
<dbReference type="PROSITE" id="PS00920">
    <property type="entry name" value="NITRIL_CHT_1"/>
    <property type="match status" value="1"/>
</dbReference>
<dbReference type="PROSITE" id="PS50263">
    <property type="entry name" value="CN_HYDROLASE"/>
    <property type="match status" value="1"/>
</dbReference>
<dbReference type="PANTHER" id="PTHR46044">
    <property type="entry name" value="NITRILASE"/>
    <property type="match status" value="1"/>
</dbReference>
<dbReference type="SUPFAM" id="SSF56317">
    <property type="entry name" value="Carbon-nitrogen hydrolase"/>
    <property type="match status" value="1"/>
</dbReference>
<reference evidence="4 5" key="1">
    <citation type="submission" date="2017-06" db="EMBL/GenBank/DDBJ databases">
        <title>Sequencing and comparative analysis of myxobacterial genomes.</title>
        <authorList>
            <person name="Rupp O."/>
            <person name="Goesmann A."/>
            <person name="Sogaard-Andersen L."/>
        </authorList>
    </citation>
    <scope>NUCLEOTIDE SEQUENCE [LARGE SCALE GENOMIC DNA]</scope>
    <source>
        <strain evidence="4 5">DSM 52655</strain>
    </source>
</reference>
<evidence type="ECO:0000256" key="2">
    <source>
        <dbReference type="PROSITE-ProRule" id="PRU10139"/>
    </source>
</evidence>
<dbReference type="Gene3D" id="3.60.110.10">
    <property type="entry name" value="Carbon-nitrogen hydrolase"/>
    <property type="match status" value="1"/>
</dbReference>
<dbReference type="KEGG" id="cfus:CYFUS_005834"/>
<dbReference type="EMBL" id="CP022098">
    <property type="protein sequence ID" value="ATB40385.1"/>
    <property type="molecule type" value="Genomic_DNA"/>
</dbReference>
<dbReference type="Proteomes" id="UP000217257">
    <property type="component" value="Chromosome"/>
</dbReference>
<dbReference type="PANTHER" id="PTHR46044:SF1">
    <property type="entry name" value="CN HYDROLASE DOMAIN-CONTAINING PROTEIN"/>
    <property type="match status" value="1"/>
</dbReference>
<evidence type="ECO:0000313" key="5">
    <source>
        <dbReference type="Proteomes" id="UP000217257"/>
    </source>
</evidence>
<comment type="similarity">
    <text evidence="1">Belongs to the carbon-nitrogen hydrolase superfamily. Nitrilase family.</text>
</comment>
<dbReference type="GO" id="GO:0018822">
    <property type="term" value="F:nitrile hydratase activity"/>
    <property type="evidence" value="ECO:0007669"/>
    <property type="project" value="TreeGrafter"/>
</dbReference>
<feature type="active site" description="Proton acceptor" evidence="2">
    <location>
        <position position="48"/>
    </location>
</feature>
<sequence>MTTTPPRFKAAAVQAAPAFLDLDAGVDKAERLIAEAASQGASLIAFPETWLPGYPFWIWLGAPAWGMRFVQRYFDQSLTVEGPHMVRLREVARRHGIHVVMGYSERSGSSLYMGQALIGPEGGLIAARRKLKPTHAERTVFGEGDGGDLKVHATALGRLGALNCWEHVQPLVKQAMFTQGEQLHVGSWPSFSLYRDMAYALGPEVNLAASRMYAVEGSCFVIGSCATVSEEMTALLCDSPDRAKMLLPGGGFSMIYGPDGRPLAQPLDERAEGLVYADIDLGLIPLAKAVADPVGHYSRPDVLRLMFNDTPRRIMERFDGRFDAEPNQAGKP</sequence>
<proteinExistence type="inferred from homology"/>
<gene>
    <name evidence="4" type="ORF">CYFUS_005834</name>
</gene>
<evidence type="ECO:0000259" key="3">
    <source>
        <dbReference type="PROSITE" id="PS50263"/>
    </source>
</evidence>
<dbReference type="GO" id="GO:0051410">
    <property type="term" value="P:detoxification of nitrogen compound"/>
    <property type="evidence" value="ECO:0007669"/>
    <property type="project" value="TreeGrafter"/>
</dbReference>
<name>A0A250J904_9BACT</name>
<dbReference type="Pfam" id="PF00795">
    <property type="entry name" value="CN_hydrolase"/>
    <property type="match status" value="1"/>
</dbReference>
<accession>A0A250J904</accession>
<protein>
    <submittedName>
        <fullName evidence="4">Nitrilase</fullName>
    </submittedName>
</protein>
<dbReference type="CDD" id="cd07564">
    <property type="entry name" value="nitrilases_CHs"/>
    <property type="match status" value="1"/>
</dbReference>
<evidence type="ECO:0000256" key="1">
    <source>
        <dbReference type="ARBA" id="ARBA00008129"/>
    </source>
</evidence>
<dbReference type="PROSITE" id="PS00921">
    <property type="entry name" value="NITRIL_CHT_2"/>
    <property type="match status" value="1"/>
</dbReference>
<dbReference type="RefSeq" id="WP_095988261.1">
    <property type="nucleotide sequence ID" value="NZ_CP022098.1"/>
</dbReference>
<dbReference type="InterPro" id="IPR044149">
    <property type="entry name" value="Nitrilases_CHs"/>
</dbReference>
<organism evidence="4 5">
    <name type="scientific">Cystobacter fuscus</name>
    <dbReference type="NCBI Taxonomy" id="43"/>
    <lineage>
        <taxon>Bacteria</taxon>
        <taxon>Pseudomonadati</taxon>
        <taxon>Myxococcota</taxon>
        <taxon>Myxococcia</taxon>
        <taxon>Myxococcales</taxon>
        <taxon>Cystobacterineae</taxon>
        <taxon>Archangiaceae</taxon>
        <taxon>Cystobacter</taxon>
    </lineage>
</organism>